<dbReference type="Proteomes" id="UP001271007">
    <property type="component" value="Unassembled WGS sequence"/>
</dbReference>
<evidence type="ECO:0000313" key="1">
    <source>
        <dbReference type="EMBL" id="KAK3057326.1"/>
    </source>
</evidence>
<keyword evidence="2" id="KW-1185">Reference proteome</keyword>
<reference evidence="1" key="1">
    <citation type="submission" date="2023-04" db="EMBL/GenBank/DDBJ databases">
        <title>Black Yeasts Isolated from many extreme environments.</title>
        <authorList>
            <person name="Coleine C."/>
            <person name="Stajich J.E."/>
            <person name="Selbmann L."/>
        </authorList>
    </citation>
    <scope>NUCLEOTIDE SEQUENCE</scope>
    <source>
        <strain evidence="1">CCFEE 5312</strain>
    </source>
</reference>
<comment type="caution">
    <text evidence="1">The sequence shown here is derived from an EMBL/GenBank/DDBJ whole genome shotgun (WGS) entry which is preliminary data.</text>
</comment>
<gene>
    <name evidence="1" type="ORF">LTR09_001508</name>
</gene>
<dbReference type="AlphaFoldDB" id="A0AAJ0GGV8"/>
<sequence>MPPIRNSRRIPYDQPRYPYPHNTFEDVCKPSHYTTQSPTAKGNTLRDRRDKLAHQPYFQAKRYPVDVKDNVAPSLSHVLELELENQALKQRTADLEAHGETQQLVL</sequence>
<accession>A0AAJ0GGV8</accession>
<name>A0AAJ0GGV8_9PEZI</name>
<organism evidence="1 2">
    <name type="scientific">Extremus antarcticus</name>
    <dbReference type="NCBI Taxonomy" id="702011"/>
    <lineage>
        <taxon>Eukaryota</taxon>
        <taxon>Fungi</taxon>
        <taxon>Dikarya</taxon>
        <taxon>Ascomycota</taxon>
        <taxon>Pezizomycotina</taxon>
        <taxon>Dothideomycetes</taxon>
        <taxon>Dothideomycetidae</taxon>
        <taxon>Mycosphaerellales</taxon>
        <taxon>Extremaceae</taxon>
        <taxon>Extremus</taxon>
    </lineage>
</organism>
<proteinExistence type="predicted"/>
<evidence type="ECO:0000313" key="2">
    <source>
        <dbReference type="Proteomes" id="UP001271007"/>
    </source>
</evidence>
<protein>
    <submittedName>
        <fullName evidence="1">Uncharacterized protein</fullName>
    </submittedName>
</protein>
<dbReference type="EMBL" id="JAWDJX010000003">
    <property type="protein sequence ID" value="KAK3057326.1"/>
    <property type="molecule type" value="Genomic_DNA"/>
</dbReference>